<evidence type="ECO:0000313" key="3">
    <source>
        <dbReference type="EMBL" id="UPV73374.1"/>
    </source>
</evidence>
<organism evidence="3 4">
    <name type="scientific">Halorussus limi</name>
    <dbReference type="NCBI Taxonomy" id="2938695"/>
    <lineage>
        <taxon>Archaea</taxon>
        <taxon>Methanobacteriati</taxon>
        <taxon>Methanobacteriota</taxon>
        <taxon>Stenosarchaea group</taxon>
        <taxon>Halobacteria</taxon>
        <taxon>Halobacteriales</taxon>
        <taxon>Haladaptataceae</taxon>
        <taxon>Halorussus</taxon>
    </lineage>
</organism>
<sequence length="111" mass="11782">MPDEATPDTGRSTGEDSPTYEYNPDEDETVIESVLHAVEAATDTRLLPSSRKPGATAGRERVRPLHDVVDPEALARLSSAATEVRVTFPYAGCTVTVAGTDAVLVTEESPP</sequence>
<gene>
    <name evidence="3" type="ORF">M0R89_12555</name>
</gene>
<dbReference type="RefSeq" id="WP_248649430.1">
    <property type="nucleotide sequence ID" value="NZ_CP096659.1"/>
</dbReference>
<dbReference type="Proteomes" id="UP000830729">
    <property type="component" value="Chromosome"/>
</dbReference>
<keyword evidence="4" id="KW-1185">Reference proteome</keyword>
<name>A0A8U0HRS6_9EURY</name>
<dbReference type="EMBL" id="CP096659">
    <property type="protein sequence ID" value="UPV73374.1"/>
    <property type="molecule type" value="Genomic_DNA"/>
</dbReference>
<dbReference type="InterPro" id="IPR040624">
    <property type="entry name" value="HalOD1"/>
</dbReference>
<protein>
    <recommendedName>
        <fullName evidence="2">Halobacterial output domain-containing protein</fullName>
    </recommendedName>
</protein>
<dbReference type="KEGG" id="halx:M0R89_12555"/>
<feature type="region of interest" description="Disordered" evidence="1">
    <location>
        <begin position="1"/>
        <end position="24"/>
    </location>
</feature>
<proteinExistence type="predicted"/>
<evidence type="ECO:0000256" key="1">
    <source>
        <dbReference type="SAM" id="MobiDB-lite"/>
    </source>
</evidence>
<feature type="domain" description="Halobacterial output" evidence="2">
    <location>
        <begin position="62"/>
        <end position="107"/>
    </location>
</feature>
<dbReference type="Pfam" id="PF18545">
    <property type="entry name" value="HalOD1"/>
    <property type="match status" value="1"/>
</dbReference>
<evidence type="ECO:0000259" key="2">
    <source>
        <dbReference type="Pfam" id="PF18545"/>
    </source>
</evidence>
<dbReference type="GeneID" id="72186044"/>
<accession>A0A8U0HRS6</accession>
<feature type="region of interest" description="Disordered" evidence="1">
    <location>
        <begin position="42"/>
        <end position="64"/>
    </location>
</feature>
<dbReference type="AlphaFoldDB" id="A0A8U0HRS6"/>
<evidence type="ECO:0000313" key="4">
    <source>
        <dbReference type="Proteomes" id="UP000830729"/>
    </source>
</evidence>
<reference evidence="3 4" key="1">
    <citation type="submission" date="2022-04" db="EMBL/GenBank/DDBJ databases">
        <title>Diverse halophilic archaea isolated from saline environments.</title>
        <authorList>
            <person name="Cui H.-L."/>
        </authorList>
    </citation>
    <scope>NUCLEOTIDE SEQUENCE [LARGE SCALE GENOMIC DNA]</scope>
    <source>
        <strain evidence="3 4">XZYJT49</strain>
    </source>
</reference>